<feature type="domain" description="Multidrug resistance protein MdtA-like beta-barrel" evidence="6">
    <location>
        <begin position="219"/>
        <end position="304"/>
    </location>
</feature>
<evidence type="ECO:0000259" key="6">
    <source>
        <dbReference type="Pfam" id="PF25944"/>
    </source>
</evidence>
<evidence type="ECO:0000256" key="2">
    <source>
        <dbReference type="ARBA" id="ARBA00009477"/>
    </source>
</evidence>
<dbReference type="Gene3D" id="1.10.287.470">
    <property type="entry name" value="Helix hairpin bin"/>
    <property type="match status" value="1"/>
</dbReference>
<dbReference type="Gene3D" id="2.40.420.20">
    <property type="match status" value="1"/>
</dbReference>
<evidence type="ECO:0000313" key="8">
    <source>
        <dbReference type="EMBL" id="RRD89197.1"/>
    </source>
</evidence>
<dbReference type="EMBL" id="RQYC01000021">
    <property type="protein sequence ID" value="RRD89197.1"/>
    <property type="molecule type" value="Genomic_DNA"/>
</dbReference>
<dbReference type="PROSITE" id="PS51257">
    <property type="entry name" value="PROKAR_LIPOPROTEIN"/>
    <property type="match status" value="1"/>
</dbReference>
<dbReference type="Pfam" id="PF25944">
    <property type="entry name" value="Beta-barrel_RND"/>
    <property type="match status" value="1"/>
</dbReference>
<dbReference type="GO" id="GO:0046677">
    <property type="term" value="P:response to antibiotic"/>
    <property type="evidence" value="ECO:0007669"/>
    <property type="project" value="TreeGrafter"/>
</dbReference>
<dbReference type="OrthoDB" id="9783047at2"/>
<feature type="region of interest" description="Disordered" evidence="3">
    <location>
        <begin position="398"/>
        <end position="447"/>
    </location>
</feature>
<dbReference type="Gene3D" id="2.40.30.170">
    <property type="match status" value="1"/>
</dbReference>
<accession>A0A3P2A1C0</accession>
<dbReference type="GO" id="GO:0022857">
    <property type="term" value="F:transmembrane transporter activity"/>
    <property type="evidence" value="ECO:0007669"/>
    <property type="project" value="InterPro"/>
</dbReference>
<dbReference type="PANTHER" id="PTHR30158:SF3">
    <property type="entry name" value="MULTIDRUG EFFLUX PUMP SUBUNIT ACRA-RELATED"/>
    <property type="match status" value="1"/>
</dbReference>
<reference evidence="8 9" key="1">
    <citation type="submission" date="2018-11" db="EMBL/GenBank/DDBJ databases">
        <title>Genomes From Bacteria Associated with the Canine Oral Cavity: a Test Case for Automated Genome-Based Taxonomic Assignment.</title>
        <authorList>
            <person name="Coil D.A."/>
            <person name="Jospin G."/>
            <person name="Darling A.E."/>
            <person name="Wallis C."/>
            <person name="Davis I.J."/>
            <person name="Harris S."/>
            <person name="Eisen J.A."/>
            <person name="Holcombe L.J."/>
            <person name="O'Flynn C."/>
        </authorList>
    </citation>
    <scope>NUCLEOTIDE SEQUENCE [LARGE SCALE GENOMIC DNA]</scope>
    <source>
        <strain evidence="8 9">COT-280</strain>
    </source>
</reference>
<evidence type="ECO:0000256" key="1">
    <source>
        <dbReference type="ARBA" id="ARBA00004196"/>
    </source>
</evidence>
<sequence length="447" mass="47966">MTASKPQRRMWRLTAAAVAACVALTACENKNEKRQQEAMAKMASSKPTVSVLTVYPANILLENNLAGRIESVRTTDVVPQITGMVKRRLFDEGAFVRAGQPLYQIDDASYAANLQSAEAALLTAQAALAKAQADVARYRPLVEADAISRQEWDAAVAAERSAHAQIKSAEAAIHAAQVNVRHSQIVAPISGEIGQSLVAEGALVNANSTKMATIRQNDPMYVNITQSATDFIKLKQQLMSGEKVRNSVVEVSIMLEDGTEYPYKGRLLFADSKVDKATGQMTVRGQIPNPDSLLMDGLYVRVKLPLAGILDAFLVPQSAVTRGKTDTVMIVNSEGKMEPRTVKIGGEKSGNWVITEGLQAGDKVVMDGTMVAAMRNAEKVETKEWQPPEDQAALYARPVPASDAEEAPAEDGAPATGVVPMEQRGIGIRTVPSLSQPEQEAEASAAQ</sequence>
<evidence type="ECO:0000259" key="5">
    <source>
        <dbReference type="Pfam" id="PF25917"/>
    </source>
</evidence>
<dbReference type="GO" id="GO:0005886">
    <property type="term" value="C:plasma membrane"/>
    <property type="evidence" value="ECO:0007669"/>
    <property type="project" value="UniProtKB-SubCell"/>
</dbReference>
<dbReference type="InterPro" id="IPR058627">
    <property type="entry name" value="MdtA-like_C"/>
</dbReference>
<organism evidence="8 9">
    <name type="scientific">Conchiformibius steedae</name>
    <dbReference type="NCBI Taxonomy" id="153493"/>
    <lineage>
        <taxon>Bacteria</taxon>
        <taxon>Pseudomonadati</taxon>
        <taxon>Pseudomonadota</taxon>
        <taxon>Betaproteobacteria</taxon>
        <taxon>Neisseriales</taxon>
        <taxon>Neisseriaceae</taxon>
        <taxon>Conchiformibius</taxon>
    </lineage>
</organism>
<gene>
    <name evidence="8" type="ORF">EII21_09600</name>
</gene>
<dbReference type="SUPFAM" id="SSF111369">
    <property type="entry name" value="HlyD-like secretion proteins"/>
    <property type="match status" value="1"/>
</dbReference>
<feature type="domain" description="Multidrug resistance protein MdtA-like alpha-helical hairpin" evidence="4">
    <location>
        <begin position="114"/>
        <end position="182"/>
    </location>
</feature>
<dbReference type="Proteomes" id="UP000269923">
    <property type="component" value="Unassembled WGS sequence"/>
</dbReference>
<dbReference type="STRING" id="1121352.GCA_000620925_01215"/>
<feature type="domain" description="Multidrug resistance protein MdtA-like barrel-sandwich hybrid" evidence="5">
    <location>
        <begin position="73"/>
        <end position="212"/>
    </location>
</feature>
<dbReference type="Gene3D" id="2.40.50.100">
    <property type="match status" value="1"/>
</dbReference>
<name>A0A3P2A1C0_9NEIS</name>
<dbReference type="InterPro" id="IPR006143">
    <property type="entry name" value="RND_pump_MFP"/>
</dbReference>
<dbReference type="PANTHER" id="PTHR30158">
    <property type="entry name" value="ACRA/E-RELATED COMPONENT OF DRUG EFFLUX TRANSPORTER"/>
    <property type="match status" value="1"/>
</dbReference>
<evidence type="ECO:0000259" key="4">
    <source>
        <dbReference type="Pfam" id="PF25876"/>
    </source>
</evidence>
<feature type="compositionally biased region" description="Low complexity" evidence="3">
    <location>
        <begin position="433"/>
        <end position="447"/>
    </location>
</feature>
<dbReference type="Pfam" id="PF25967">
    <property type="entry name" value="RND-MFP_C"/>
    <property type="match status" value="1"/>
</dbReference>
<keyword evidence="9" id="KW-1185">Reference proteome</keyword>
<dbReference type="RefSeq" id="WP_124795966.1">
    <property type="nucleotide sequence ID" value="NZ_RQYC01000021.1"/>
</dbReference>
<dbReference type="Pfam" id="PF25876">
    <property type="entry name" value="HH_MFP_RND"/>
    <property type="match status" value="1"/>
</dbReference>
<comment type="subcellular location">
    <subcellularLocation>
        <location evidence="1">Cell envelope</location>
    </subcellularLocation>
</comment>
<evidence type="ECO:0000256" key="3">
    <source>
        <dbReference type="SAM" id="MobiDB-lite"/>
    </source>
</evidence>
<dbReference type="InterPro" id="IPR058626">
    <property type="entry name" value="MdtA-like_b-barrel"/>
</dbReference>
<dbReference type="InterPro" id="IPR058624">
    <property type="entry name" value="MdtA-like_HH"/>
</dbReference>
<evidence type="ECO:0000313" key="9">
    <source>
        <dbReference type="Proteomes" id="UP000269923"/>
    </source>
</evidence>
<protein>
    <submittedName>
        <fullName evidence="8">Efflux RND transporter periplasmic adaptor subunit</fullName>
    </submittedName>
</protein>
<dbReference type="AlphaFoldDB" id="A0A3P2A1C0"/>
<dbReference type="InterPro" id="IPR058625">
    <property type="entry name" value="MdtA-like_BSH"/>
</dbReference>
<dbReference type="Pfam" id="PF25917">
    <property type="entry name" value="BSH_RND"/>
    <property type="match status" value="1"/>
</dbReference>
<comment type="similarity">
    <text evidence="2">Belongs to the membrane fusion protein (MFP) (TC 8.A.1) family.</text>
</comment>
<comment type="caution">
    <text evidence="8">The sequence shown here is derived from an EMBL/GenBank/DDBJ whole genome shotgun (WGS) entry which is preliminary data.</text>
</comment>
<evidence type="ECO:0000259" key="7">
    <source>
        <dbReference type="Pfam" id="PF25967"/>
    </source>
</evidence>
<feature type="domain" description="Multidrug resistance protein MdtA-like C-terminal permuted SH3" evidence="7">
    <location>
        <begin position="311"/>
        <end position="368"/>
    </location>
</feature>
<dbReference type="NCBIfam" id="TIGR01730">
    <property type="entry name" value="RND_mfp"/>
    <property type="match status" value="1"/>
</dbReference>
<proteinExistence type="inferred from homology"/>